<dbReference type="PANTHER" id="PTHR45686:SF4">
    <property type="entry name" value="ADP-RIBOSYLATION FACTOR GTPASE ACTIVATING PROTEIN 3, ISOFORM H"/>
    <property type="match status" value="1"/>
</dbReference>
<dbReference type="SUPFAM" id="SSF57863">
    <property type="entry name" value="ArfGap/RecO-like zinc finger"/>
    <property type="match status" value="1"/>
</dbReference>
<reference evidence="7" key="1">
    <citation type="submission" date="2023-03" db="EMBL/GenBank/DDBJ databases">
        <title>Massive genome expansion in bonnet fungi (Mycena s.s.) driven by repeated elements and novel gene families across ecological guilds.</title>
        <authorList>
            <consortium name="Lawrence Berkeley National Laboratory"/>
            <person name="Harder C.B."/>
            <person name="Miyauchi S."/>
            <person name="Viragh M."/>
            <person name="Kuo A."/>
            <person name="Thoen E."/>
            <person name="Andreopoulos B."/>
            <person name="Lu D."/>
            <person name="Skrede I."/>
            <person name="Drula E."/>
            <person name="Henrissat B."/>
            <person name="Morin E."/>
            <person name="Kohler A."/>
            <person name="Barry K."/>
            <person name="LaButti K."/>
            <person name="Morin E."/>
            <person name="Salamov A."/>
            <person name="Lipzen A."/>
            <person name="Mereny Z."/>
            <person name="Hegedus B."/>
            <person name="Baldrian P."/>
            <person name="Stursova M."/>
            <person name="Weitz H."/>
            <person name="Taylor A."/>
            <person name="Grigoriev I.V."/>
            <person name="Nagy L.G."/>
            <person name="Martin F."/>
            <person name="Kauserud H."/>
        </authorList>
    </citation>
    <scope>NUCLEOTIDE SEQUENCE</scope>
    <source>
        <strain evidence="7">CBHHK002</strain>
    </source>
</reference>
<evidence type="ECO:0000256" key="1">
    <source>
        <dbReference type="ARBA" id="ARBA00022468"/>
    </source>
</evidence>
<dbReference type="GO" id="GO:0005096">
    <property type="term" value="F:GTPase activator activity"/>
    <property type="evidence" value="ECO:0007669"/>
    <property type="project" value="UniProtKB-KW"/>
</dbReference>
<dbReference type="GO" id="GO:0048205">
    <property type="term" value="P:COPI coating of Golgi vesicle"/>
    <property type="evidence" value="ECO:0007669"/>
    <property type="project" value="TreeGrafter"/>
</dbReference>
<proteinExistence type="predicted"/>
<dbReference type="PRINTS" id="PR00405">
    <property type="entry name" value="REVINTRACTNG"/>
</dbReference>
<protein>
    <submittedName>
        <fullName evidence="7">Arf GTPase activating protein</fullName>
    </submittedName>
</protein>
<comment type="caution">
    <text evidence="7">The sequence shown here is derived from an EMBL/GenBank/DDBJ whole genome shotgun (WGS) entry which is preliminary data.</text>
</comment>
<keyword evidence="2" id="KW-0479">Metal-binding</keyword>
<dbReference type="SMART" id="SM00105">
    <property type="entry name" value="ArfGap"/>
    <property type="match status" value="1"/>
</dbReference>
<evidence type="ECO:0000256" key="3">
    <source>
        <dbReference type="ARBA" id="ARBA00022771"/>
    </source>
</evidence>
<name>A0AAD6ZV06_9AGAR</name>
<dbReference type="GO" id="GO:0000139">
    <property type="term" value="C:Golgi membrane"/>
    <property type="evidence" value="ECO:0007669"/>
    <property type="project" value="GOC"/>
</dbReference>
<feature type="domain" description="Arf-GAP" evidence="6">
    <location>
        <begin position="8"/>
        <end position="118"/>
    </location>
</feature>
<dbReference type="InterPro" id="IPR037278">
    <property type="entry name" value="ARFGAP/RecO"/>
</dbReference>
<dbReference type="PROSITE" id="PS50115">
    <property type="entry name" value="ARFGAP"/>
    <property type="match status" value="1"/>
</dbReference>
<keyword evidence="4" id="KW-0862">Zinc</keyword>
<dbReference type="AlphaFoldDB" id="A0AAD6ZV06"/>
<evidence type="ECO:0000259" key="6">
    <source>
        <dbReference type="PROSITE" id="PS50115"/>
    </source>
</evidence>
<evidence type="ECO:0000256" key="5">
    <source>
        <dbReference type="PROSITE-ProRule" id="PRU00288"/>
    </source>
</evidence>
<organism evidence="7 8">
    <name type="scientific">Mycena albidolilacea</name>
    <dbReference type="NCBI Taxonomy" id="1033008"/>
    <lineage>
        <taxon>Eukaryota</taxon>
        <taxon>Fungi</taxon>
        <taxon>Dikarya</taxon>
        <taxon>Basidiomycota</taxon>
        <taxon>Agaricomycotina</taxon>
        <taxon>Agaricomycetes</taxon>
        <taxon>Agaricomycetidae</taxon>
        <taxon>Agaricales</taxon>
        <taxon>Marasmiineae</taxon>
        <taxon>Mycenaceae</taxon>
        <taxon>Mycena</taxon>
    </lineage>
</organism>
<keyword evidence="3 5" id="KW-0863">Zinc-finger</keyword>
<dbReference type="Proteomes" id="UP001218218">
    <property type="component" value="Unassembled WGS sequence"/>
</dbReference>
<keyword evidence="8" id="KW-1185">Reference proteome</keyword>
<keyword evidence="1" id="KW-0343">GTPase activation</keyword>
<sequence length="118" mass="13534">MNIQTRERHIFAILCAQKANKTHFDCSAHNPTWLSVIFAIYLCLDYALHCNMGVHITFIHSMNLDSWSPAQLHTMKVGGNATDFAYLHKNSTGGKMGWVKYERWVTEAYREELGSEGR</sequence>
<dbReference type="EMBL" id="JARIHO010000026">
    <property type="protein sequence ID" value="KAJ7340772.1"/>
    <property type="molecule type" value="Genomic_DNA"/>
</dbReference>
<evidence type="ECO:0000256" key="2">
    <source>
        <dbReference type="ARBA" id="ARBA00022723"/>
    </source>
</evidence>
<dbReference type="InterPro" id="IPR038508">
    <property type="entry name" value="ArfGAP_dom_sf"/>
</dbReference>
<dbReference type="GO" id="GO:0008270">
    <property type="term" value="F:zinc ion binding"/>
    <property type="evidence" value="ECO:0007669"/>
    <property type="project" value="UniProtKB-KW"/>
</dbReference>
<dbReference type="InterPro" id="IPR001164">
    <property type="entry name" value="ArfGAP_dom"/>
</dbReference>
<evidence type="ECO:0000313" key="8">
    <source>
        <dbReference type="Proteomes" id="UP001218218"/>
    </source>
</evidence>
<dbReference type="Gene3D" id="1.10.220.150">
    <property type="entry name" value="Arf GTPase activating protein"/>
    <property type="match status" value="1"/>
</dbReference>
<gene>
    <name evidence="7" type="ORF">DFH08DRAFT_704420</name>
</gene>
<accession>A0AAD6ZV06</accession>
<dbReference type="Pfam" id="PF01412">
    <property type="entry name" value="ArfGap"/>
    <property type="match status" value="1"/>
</dbReference>
<dbReference type="PANTHER" id="PTHR45686">
    <property type="entry name" value="ADP-RIBOSYLATION FACTOR GTPASE ACTIVATING PROTEIN 3, ISOFORM H-RELATED"/>
    <property type="match status" value="1"/>
</dbReference>
<evidence type="ECO:0000313" key="7">
    <source>
        <dbReference type="EMBL" id="KAJ7340772.1"/>
    </source>
</evidence>
<evidence type="ECO:0000256" key="4">
    <source>
        <dbReference type="ARBA" id="ARBA00022833"/>
    </source>
</evidence>